<evidence type="ECO:0000256" key="4">
    <source>
        <dbReference type="ARBA" id="ARBA00022490"/>
    </source>
</evidence>
<dbReference type="Pfam" id="PF00009">
    <property type="entry name" value="GTP_EFTU"/>
    <property type="match status" value="1"/>
</dbReference>
<evidence type="ECO:0000256" key="7">
    <source>
        <dbReference type="ARBA" id="ARBA00022741"/>
    </source>
</evidence>
<sequence length="588" mass="62938">MSLKIGGGGAASSSSSSSVSLPPRDPDAKPATVSLKIGGGSSSSKAAPAAAAAAASSGSKASTPSSSKPGTPAPGAASAAAKKEQSSKADKVEAVKAKKEEAKKVEEVKKVEQDKIAEEVKAVADEETLADLYGVDDIKDVKPHLNIVFIGHVDAGKSTMGGNILYLCGMVDKRTLEKYEREAKEAGRESWYLSWALDSTSQEREKGKTVEVGRAYFETTARRYTILDAPGHKNYVPSMISGAAQADVAVLVISARKGEFETGFEKGGQTREHAMLVKTAGVSKLIVVVNKMDDPTVNWDKTRYDEIVSKLSPFLKGTGYNMKTDVTFIPVSGFTGANIKEPVDRKLAPWVEGPPLLSFLDDLPITDRKNNAPLMIPISEKYADMGCVVVGKIESGKVRKGADLLLMPNKTPVQVQAIYNEMEEEVPLALSGDNIRLRLRGVEDTEINVGFVLSSPVTPVHTVTQFEAQLVILDTKNIITAGFQAIMHVHTASEEVTLGALLHYYDKKTGRKSRRPPQFAKKGMKIVALVEAANTVCIEPFSTQPSLGRFTLRDEGKTVAIGRVLRVITDAATELPDVAKLQLEAGAA</sequence>
<dbReference type="GeneID" id="28973382"/>
<name>A0A0P9GFB6_RHOGW</name>
<dbReference type="SUPFAM" id="SSF52540">
    <property type="entry name" value="P-loop containing nucleoside triphosphate hydrolases"/>
    <property type="match status" value="1"/>
</dbReference>
<dbReference type="RefSeq" id="XP_018267560.1">
    <property type="nucleotide sequence ID" value="XM_018412933.1"/>
</dbReference>
<keyword evidence="17" id="KW-1185">Reference proteome</keyword>
<dbReference type="Gene3D" id="2.40.30.10">
    <property type="entry name" value="Translation factors"/>
    <property type="match status" value="2"/>
</dbReference>
<dbReference type="SUPFAM" id="SSF50465">
    <property type="entry name" value="EF-Tu/eEF-1alpha/eIF2-gamma C-terminal domain"/>
    <property type="match status" value="1"/>
</dbReference>
<dbReference type="GO" id="GO:0003747">
    <property type="term" value="F:translation release factor activity"/>
    <property type="evidence" value="ECO:0007669"/>
    <property type="project" value="InterPro"/>
</dbReference>
<dbReference type="PROSITE" id="PS00301">
    <property type="entry name" value="G_TR_1"/>
    <property type="match status" value="1"/>
</dbReference>
<dbReference type="Proteomes" id="UP000053890">
    <property type="component" value="Unassembled WGS sequence"/>
</dbReference>
<organism evidence="16 17">
    <name type="scientific">Rhodotorula graminis (strain WP1)</name>
    <dbReference type="NCBI Taxonomy" id="578459"/>
    <lineage>
        <taxon>Eukaryota</taxon>
        <taxon>Fungi</taxon>
        <taxon>Dikarya</taxon>
        <taxon>Basidiomycota</taxon>
        <taxon>Pucciniomycotina</taxon>
        <taxon>Microbotryomycetes</taxon>
        <taxon>Sporidiobolales</taxon>
        <taxon>Sporidiobolaceae</taxon>
        <taxon>Rhodotorula</taxon>
    </lineage>
</organism>
<dbReference type="OMA" id="IERYEEC"/>
<evidence type="ECO:0000256" key="12">
    <source>
        <dbReference type="ARBA" id="ARBA00030845"/>
    </source>
</evidence>
<keyword evidence="8" id="KW-0648">Protein biosynthesis</keyword>
<dbReference type="FunFam" id="2.40.30.10:FF:000020">
    <property type="entry name" value="Translation elongation factor EF-1"/>
    <property type="match status" value="1"/>
</dbReference>
<dbReference type="InterPro" id="IPR027417">
    <property type="entry name" value="P-loop_NTPase"/>
</dbReference>
<keyword evidence="4" id="KW-0963">Cytoplasm</keyword>
<evidence type="ECO:0000313" key="16">
    <source>
        <dbReference type="EMBL" id="KPV71511.1"/>
    </source>
</evidence>
<dbReference type="SUPFAM" id="SSF50447">
    <property type="entry name" value="Translation proteins"/>
    <property type="match status" value="1"/>
</dbReference>
<dbReference type="InterPro" id="IPR009001">
    <property type="entry name" value="Transl_elong_EF1A/Init_IF2_C"/>
</dbReference>
<feature type="compositionally biased region" description="Low complexity" evidence="14">
    <location>
        <begin position="42"/>
        <end position="80"/>
    </location>
</feature>
<evidence type="ECO:0000256" key="2">
    <source>
        <dbReference type="ARBA" id="ARBA00007249"/>
    </source>
</evidence>
<dbReference type="CDD" id="cd03704">
    <property type="entry name" value="eRF3_C_III"/>
    <property type="match status" value="1"/>
</dbReference>
<dbReference type="InterPro" id="IPR003285">
    <property type="entry name" value="Sup35"/>
</dbReference>
<accession>A0A0P9GFB6</accession>
<protein>
    <recommendedName>
        <fullName evidence="3">Eukaryotic peptide chain release factor GTP-binding subunit</fullName>
    </recommendedName>
    <alternativeName>
        <fullName evidence="13">ERF-3</fullName>
    </alternativeName>
    <alternativeName>
        <fullName evidence="12">ERF2</fullName>
    </alternativeName>
    <alternativeName>
        <fullName evidence="10">Polypeptide release factor 3</fullName>
    </alternativeName>
    <alternativeName>
        <fullName evidence="11">Translation release factor 3</fullName>
    </alternativeName>
</protein>
<comment type="similarity">
    <text evidence="2">Belongs to the TRAFAC class translation factor GTPase superfamily. Classic translation factor GTPase family. EF-Tu/EF-1A subfamily.</text>
</comment>
<dbReference type="FunFam" id="2.40.30.10:FF:000017">
    <property type="entry name" value="Eukaryotic peptide chain release factor GTP-binding subunit"/>
    <property type="match status" value="1"/>
</dbReference>
<dbReference type="EMBL" id="KQ474093">
    <property type="protein sequence ID" value="KPV71511.1"/>
    <property type="molecule type" value="Genomic_DNA"/>
</dbReference>
<dbReference type="CDD" id="cd04089">
    <property type="entry name" value="eRF3_II"/>
    <property type="match status" value="1"/>
</dbReference>
<dbReference type="Pfam" id="PF03144">
    <property type="entry name" value="GTP_EFTU_D2"/>
    <property type="match status" value="1"/>
</dbReference>
<evidence type="ECO:0000256" key="14">
    <source>
        <dbReference type="SAM" id="MobiDB-lite"/>
    </source>
</evidence>
<feature type="compositionally biased region" description="Basic and acidic residues" evidence="14">
    <location>
        <begin position="81"/>
        <end position="102"/>
    </location>
</feature>
<evidence type="ECO:0000256" key="6">
    <source>
        <dbReference type="ARBA" id="ARBA00022737"/>
    </source>
</evidence>
<comment type="subcellular location">
    <subcellularLocation>
        <location evidence="1">Cytoplasm</location>
    </subcellularLocation>
</comment>
<evidence type="ECO:0000256" key="11">
    <source>
        <dbReference type="ARBA" id="ARBA00030210"/>
    </source>
</evidence>
<dbReference type="PROSITE" id="PS51722">
    <property type="entry name" value="G_TR_2"/>
    <property type="match status" value="1"/>
</dbReference>
<keyword evidence="9" id="KW-0342">GTP-binding</keyword>
<dbReference type="STRING" id="578459.A0A0P9GFB6"/>
<evidence type="ECO:0000256" key="5">
    <source>
        <dbReference type="ARBA" id="ARBA00022553"/>
    </source>
</evidence>
<evidence type="ECO:0000256" key="9">
    <source>
        <dbReference type="ARBA" id="ARBA00023134"/>
    </source>
</evidence>
<dbReference type="InterPro" id="IPR050100">
    <property type="entry name" value="TRAFAC_GTPase_members"/>
</dbReference>
<reference evidence="16 17" key="1">
    <citation type="journal article" date="2015" name="Front. Microbiol.">
        <title>Genome sequence of the plant growth promoting endophytic yeast Rhodotorula graminis WP1.</title>
        <authorList>
            <person name="Firrincieli A."/>
            <person name="Otillar R."/>
            <person name="Salamov A."/>
            <person name="Schmutz J."/>
            <person name="Khan Z."/>
            <person name="Redman R.S."/>
            <person name="Fleck N.D."/>
            <person name="Lindquist E."/>
            <person name="Grigoriev I.V."/>
            <person name="Doty S.L."/>
        </authorList>
    </citation>
    <scope>NUCLEOTIDE SEQUENCE [LARGE SCALE GENOMIC DNA]</scope>
    <source>
        <strain evidence="16 17">WP1</strain>
    </source>
</reference>
<evidence type="ECO:0000313" key="17">
    <source>
        <dbReference type="Proteomes" id="UP000053890"/>
    </source>
</evidence>
<dbReference type="InterPro" id="IPR031157">
    <property type="entry name" value="G_TR_CS"/>
</dbReference>
<dbReference type="InterPro" id="IPR054696">
    <property type="entry name" value="GTP-eEF1A_C"/>
</dbReference>
<dbReference type="GO" id="GO:0002184">
    <property type="term" value="P:cytoplasmic translational termination"/>
    <property type="evidence" value="ECO:0007669"/>
    <property type="project" value="UniProtKB-ARBA"/>
</dbReference>
<dbReference type="InterPro" id="IPR004161">
    <property type="entry name" value="EFTu-like_2"/>
</dbReference>
<proteinExistence type="inferred from homology"/>
<evidence type="ECO:0000256" key="13">
    <source>
        <dbReference type="ARBA" id="ARBA00031881"/>
    </source>
</evidence>
<keyword evidence="5" id="KW-0597">Phosphoprotein</keyword>
<feature type="domain" description="Tr-type G" evidence="15">
    <location>
        <begin position="142"/>
        <end position="368"/>
    </location>
</feature>
<dbReference type="CDD" id="cd01883">
    <property type="entry name" value="EF1_alpha"/>
    <property type="match status" value="1"/>
</dbReference>
<dbReference type="InterPro" id="IPR009000">
    <property type="entry name" value="Transl_B-barrel_sf"/>
</dbReference>
<dbReference type="Pfam" id="PF22594">
    <property type="entry name" value="GTP-eEF1A_C"/>
    <property type="match status" value="1"/>
</dbReference>
<dbReference type="GO" id="GO:0005525">
    <property type="term" value="F:GTP binding"/>
    <property type="evidence" value="ECO:0007669"/>
    <property type="project" value="UniProtKB-KW"/>
</dbReference>
<dbReference type="Gene3D" id="3.40.50.300">
    <property type="entry name" value="P-loop containing nucleotide triphosphate hydrolases"/>
    <property type="match status" value="1"/>
</dbReference>
<dbReference type="FunFam" id="3.40.50.300:FF:000503">
    <property type="entry name" value="Peptide chain release factor subunit 3"/>
    <property type="match status" value="1"/>
</dbReference>
<keyword evidence="7" id="KW-0547">Nucleotide-binding</keyword>
<dbReference type="AlphaFoldDB" id="A0A0P9GFB6"/>
<dbReference type="PRINTS" id="PR00315">
    <property type="entry name" value="ELONGATNFCT"/>
</dbReference>
<dbReference type="GO" id="GO:0005829">
    <property type="term" value="C:cytosol"/>
    <property type="evidence" value="ECO:0007669"/>
    <property type="project" value="GOC"/>
</dbReference>
<dbReference type="PANTHER" id="PTHR23115">
    <property type="entry name" value="TRANSLATION FACTOR"/>
    <property type="match status" value="1"/>
</dbReference>
<evidence type="ECO:0000256" key="10">
    <source>
        <dbReference type="ARBA" id="ARBA00029585"/>
    </source>
</evidence>
<evidence type="ECO:0000256" key="8">
    <source>
        <dbReference type="ARBA" id="ARBA00022917"/>
    </source>
</evidence>
<dbReference type="GO" id="GO:0018444">
    <property type="term" value="C:translation release factor complex"/>
    <property type="evidence" value="ECO:0007669"/>
    <property type="project" value="UniProtKB-ARBA"/>
</dbReference>
<feature type="region of interest" description="Disordered" evidence="14">
    <location>
        <begin position="1"/>
        <end position="102"/>
    </location>
</feature>
<feature type="compositionally biased region" description="Gly residues" evidence="14">
    <location>
        <begin position="1"/>
        <end position="10"/>
    </location>
</feature>
<evidence type="ECO:0000259" key="15">
    <source>
        <dbReference type="PROSITE" id="PS51722"/>
    </source>
</evidence>
<dbReference type="GO" id="GO:0000288">
    <property type="term" value="P:nuclear-transcribed mRNA catabolic process, deadenylation-dependent decay"/>
    <property type="evidence" value="ECO:0007669"/>
    <property type="project" value="InterPro"/>
</dbReference>
<dbReference type="InterPro" id="IPR000795">
    <property type="entry name" value="T_Tr_GTP-bd_dom"/>
</dbReference>
<keyword evidence="6" id="KW-0677">Repeat</keyword>
<evidence type="ECO:0000256" key="3">
    <source>
        <dbReference type="ARBA" id="ARBA00015765"/>
    </source>
</evidence>
<dbReference type="OrthoDB" id="342024at2759"/>
<dbReference type="PRINTS" id="PR01343">
    <property type="entry name" value="YEASTERF"/>
</dbReference>
<dbReference type="GO" id="GO:0003924">
    <property type="term" value="F:GTPase activity"/>
    <property type="evidence" value="ECO:0007669"/>
    <property type="project" value="InterPro"/>
</dbReference>
<evidence type="ECO:0000256" key="1">
    <source>
        <dbReference type="ARBA" id="ARBA00004496"/>
    </source>
</evidence>
<gene>
    <name evidence="16" type="ORF">RHOBADRAFT_30921</name>
</gene>